<dbReference type="Proteomes" id="UP000308600">
    <property type="component" value="Unassembled WGS sequence"/>
</dbReference>
<evidence type="ECO:0000313" key="2">
    <source>
        <dbReference type="Proteomes" id="UP000308600"/>
    </source>
</evidence>
<dbReference type="EMBL" id="ML208433">
    <property type="protein sequence ID" value="TFK65520.1"/>
    <property type="molecule type" value="Genomic_DNA"/>
</dbReference>
<proteinExistence type="predicted"/>
<sequence length="392" mass="44681">MDPLPSDIIETILNEVDHTTLSACSTVSRQFLPFCRSRIFKLISISRPRLRTGKPAMTRCSRLLQMFRETPDLVEYVRIVKLRLDASTRASMGPIVSEDLCEVLGKLKRLTNFFLISSASDPMEWKSLGSNVQVALMGCFHLPTMDFLSIEYFQGIPTSVFNGATLTRFKFWSTTWSTSTASLHSSNLSQDLVRPTFLQISASYKRVQDRYHFLYDFLAVPPPCPFNFENLTSLDVEVTNANKAQLTRVIGFCSSGLRKLMLRLDDDDPLDLSPLVSLEILSMKVIEPFFIDNILQTLRAFRAMIKTLATCKSAARLRTISLYFRMDRAYFSQFPWGDLDDAVYDIASLERNTPLTLELQEDVASLYIDKRLRYAQAIRDQLPKLVRKGVVS</sequence>
<evidence type="ECO:0000313" key="1">
    <source>
        <dbReference type="EMBL" id="TFK65520.1"/>
    </source>
</evidence>
<gene>
    <name evidence="1" type="ORF">BDN72DRAFT_845399</name>
</gene>
<reference evidence="1 2" key="1">
    <citation type="journal article" date="2019" name="Nat. Ecol. Evol.">
        <title>Megaphylogeny resolves global patterns of mushroom evolution.</title>
        <authorList>
            <person name="Varga T."/>
            <person name="Krizsan K."/>
            <person name="Foldi C."/>
            <person name="Dima B."/>
            <person name="Sanchez-Garcia M."/>
            <person name="Sanchez-Ramirez S."/>
            <person name="Szollosi G.J."/>
            <person name="Szarkandi J.G."/>
            <person name="Papp V."/>
            <person name="Albert L."/>
            <person name="Andreopoulos W."/>
            <person name="Angelini C."/>
            <person name="Antonin V."/>
            <person name="Barry K.W."/>
            <person name="Bougher N.L."/>
            <person name="Buchanan P."/>
            <person name="Buyck B."/>
            <person name="Bense V."/>
            <person name="Catcheside P."/>
            <person name="Chovatia M."/>
            <person name="Cooper J."/>
            <person name="Damon W."/>
            <person name="Desjardin D."/>
            <person name="Finy P."/>
            <person name="Geml J."/>
            <person name="Haridas S."/>
            <person name="Hughes K."/>
            <person name="Justo A."/>
            <person name="Karasinski D."/>
            <person name="Kautmanova I."/>
            <person name="Kiss B."/>
            <person name="Kocsube S."/>
            <person name="Kotiranta H."/>
            <person name="LaButti K.M."/>
            <person name="Lechner B.E."/>
            <person name="Liimatainen K."/>
            <person name="Lipzen A."/>
            <person name="Lukacs Z."/>
            <person name="Mihaltcheva S."/>
            <person name="Morgado L.N."/>
            <person name="Niskanen T."/>
            <person name="Noordeloos M.E."/>
            <person name="Ohm R.A."/>
            <person name="Ortiz-Santana B."/>
            <person name="Ovrebo C."/>
            <person name="Racz N."/>
            <person name="Riley R."/>
            <person name="Savchenko A."/>
            <person name="Shiryaev A."/>
            <person name="Soop K."/>
            <person name="Spirin V."/>
            <person name="Szebenyi C."/>
            <person name="Tomsovsky M."/>
            <person name="Tulloss R.E."/>
            <person name="Uehling J."/>
            <person name="Grigoriev I.V."/>
            <person name="Vagvolgyi C."/>
            <person name="Papp T."/>
            <person name="Martin F.M."/>
            <person name="Miettinen O."/>
            <person name="Hibbett D.S."/>
            <person name="Nagy L.G."/>
        </authorList>
    </citation>
    <scope>NUCLEOTIDE SEQUENCE [LARGE SCALE GENOMIC DNA]</scope>
    <source>
        <strain evidence="1 2">NL-1719</strain>
    </source>
</reference>
<protein>
    <submittedName>
        <fullName evidence="1">Uncharacterized protein</fullName>
    </submittedName>
</protein>
<name>A0ACD3AIM5_9AGAR</name>
<accession>A0ACD3AIM5</accession>
<organism evidence="1 2">
    <name type="scientific">Pluteus cervinus</name>
    <dbReference type="NCBI Taxonomy" id="181527"/>
    <lineage>
        <taxon>Eukaryota</taxon>
        <taxon>Fungi</taxon>
        <taxon>Dikarya</taxon>
        <taxon>Basidiomycota</taxon>
        <taxon>Agaricomycotina</taxon>
        <taxon>Agaricomycetes</taxon>
        <taxon>Agaricomycetidae</taxon>
        <taxon>Agaricales</taxon>
        <taxon>Pluteineae</taxon>
        <taxon>Pluteaceae</taxon>
        <taxon>Pluteus</taxon>
    </lineage>
</organism>
<keyword evidence="2" id="KW-1185">Reference proteome</keyword>